<accession>A0A227IZZ5</accession>
<name>A0A227IZZ5_VIBPH</name>
<dbReference type="Gene3D" id="3.40.228.10">
    <property type="entry name" value="Dimethylsulfoxide Reductase, domain 2"/>
    <property type="match status" value="1"/>
</dbReference>
<protein>
    <submittedName>
        <fullName evidence="2">Formate dehydrogenase subunit alpha</fullName>
    </submittedName>
</protein>
<dbReference type="InterPro" id="IPR006656">
    <property type="entry name" value="Mopterin_OxRdtase"/>
</dbReference>
<gene>
    <name evidence="2" type="ORF">CA163_34080</name>
</gene>
<dbReference type="Gene3D" id="3.40.50.740">
    <property type="match status" value="1"/>
</dbReference>
<dbReference type="Proteomes" id="UP000214596">
    <property type="component" value="Unassembled WGS sequence"/>
</dbReference>
<evidence type="ECO:0000313" key="2">
    <source>
        <dbReference type="EMBL" id="OXE28406.1"/>
    </source>
</evidence>
<comment type="caution">
    <text evidence="2">The sequence shown here is derived from an EMBL/GenBank/DDBJ whole genome shotgun (WGS) entry which is preliminary data.</text>
</comment>
<evidence type="ECO:0000313" key="3">
    <source>
        <dbReference type="Proteomes" id="UP000214596"/>
    </source>
</evidence>
<reference evidence="2 3" key="1">
    <citation type="journal article" date="2017" name="Appl. Environ. Microbiol.">
        <title>Parallel evolution of two clades of a major Atlantic endemic Vibrio parahaemolyticus pathogen lineage by independent acquisition of related pathogenicity islands.</title>
        <authorList>
            <person name="Xu F."/>
            <person name="Gonzalez-Escalona N."/>
            <person name="Drees K.P."/>
            <person name="Sebra R.P."/>
            <person name="Cooper V.S."/>
            <person name="Jones S.H."/>
            <person name="Whistler C.A."/>
        </authorList>
    </citation>
    <scope>NUCLEOTIDE SEQUENCE [LARGE SCALE GENOMIC DNA]</scope>
    <source>
        <strain evidence="2 3">MAVP-3</strain>
    </source>
</reference>
<evidence type="ECO:0000259" key="1">
    <source>
        <dbReference type="Pfam" id="PF00384"/>
    </source>
</evidence>
<feature type="domain" description="Molybdopterin oxidoreductase" evidence="1">
    <location>
        <begin position="3"/>
        <end position="77"/>
    </location>
</feature>
<feature type="non-terminal residue" evidence="2">
    <location>
        <position position="1"/>
    </location>
</feature>
<dbReference type="SUPFAM" id="SSF53706">
    <property type="entry name" value="Formate dehydrogenase/DMSO reductase, domains 1-3"/>
    <property type="match status" value="1"/>
</dbReference>
<dbReference type="AlphaFoldDB" id="A0A227IZZ5"/>
<dbReference type="GO" id="GO:0016020">
    <property type="term" value="C:membrane"/>
    <property type="evidence" value="ECO:0007669"/>
    <property type="project" value="TreeGrafter"/>
</dbReference>
<feature type="non-terminal residue" evidence="2">
    <location>
        <position position="90"/>
    </location>
</feature>
<dbReference type="Pfam" id="PF00384">
    <property type="entry name" value="Molybdopterin"/>
    <property type="match status" value="1"/>
</dbReference>
<sequence length="90" mass="10113">QGRITHPMRYDAESDHYVPVSWDEAFSLVAKHLNQLDSPHQAEFYTSGRASNEAAFLYQLFVRAFGTNNFPDCSNMCHEASAIGMKDTIG</sequence>
<dbReference type="GO" id="GO:0016491">
    <property type="term" value="F:oxidoreductase activity"/>
    <property type="evidence" value="ECO:0007669"/>
    <property type="project" value="InterPro"/>
</dbReference>
<dbReference type="PANTHER" id="PTHR43105:SF4">
    <property type="entry name" value="PROTEIN YDEP"/>
    <property type="match status" value="1"/>
</dbReference>
<organism evidence="2 3">
    <name type="scientific">Vibrio parahaemolyticus</name>
    <dbReference type="NCBI Taxonomy" id="670"/>
    <lineage>
        <taxon>Bacteria</taxon>
        <taxon>Pseudomonadati</taxon>
        <taxon>Pseudomonadota</taxon>
        <taxon>Gammaproteobacteria</taxon>
        <taxon>Vibrionales</taxon>
        <taxon>Vibrionaceae</taxon>
        <taxon>Vibrio</taxon>
    </lineage>
</organism>
<dbReference type="InterPro" id="IPR050123">
    <property type="entry name" value="Prok_molybdopt-oxidoreductase"/>
</dbReference>
<proteinExistence type="predicted"/>
<dbReference type="PANTHER" id="PTHR43105">
    <property type="entry name" value="RESPIRATORY NITRATE REDUCTASE"/>
    <property type="match status" value="1"/>
</dbReference>
<dbReference type="EMBL" id="NIXT01004387">
    <property type="protein sequence ID" value="OXE28406.1"/>
    <property type="molecule type" value="Genomic_DNA"/>
</dbReference>